<dbReference type="KEGG" id="plig:NAG76_06675"/>
<feature type="domain" description="CdaR GGDEF-like" evidence="4">
    <location>
        <begin position="292"/>
        <end position="425"/>
    </location>
</feature>
<proteinExistence type="inferred from homology"/>
<evidence type="ECO:0000313" key="6">
    <source>
        <dbReference type="Proteomes" id="UP001056756"/>
    </source>
</evidence>
<dbReference type="Pfam" id="PF07905">
    <property type="entry name" value="PucR"/>
    <property type="match status" value="1"/>
</dbReference>
<comment type="similarity">
    <text evidence="1">Belongs to the CdaR family.</text>
</comment>
<evidence type="ECO:0000256" key="1">
    <source>
        <dbReference type="ARBA" id="ARBA00006754"/>
    </source>
</evidence>
<name>A0A9J6ZI83_9BACL</name>
<protein>
    <submittedName>
        <fullName evidence="5">PucR family transcriptional regulator ligand-binding domain-containing protein</fullName>
    </submittedName>
</protein>
<gene>
    <name evidence="5" type="ORF">NAG76_06675</name>
</gene>
<sequence length="541" mass="62587">METIQQELFTVHSLFEVPDLKEAILLGGHTGLDNVITRVNVMEVPDVVDWVRAGELLMTTGYPFKDRPERLALLVEQLATKGVAALGIKTKRFFDSVPQEVIDAANRCGLPLIELPPSTTFSDLVREIMERVLVSEAKDLMILQSRVQRLSHLLLHGDGLISFLKHLYIMINNPVILIDQDQTVIVPQELEAWYGKVNEQELEKWYSSERMETNVLHIGEEAFHAHSMIVPGEFQQSYRLVIIEQYSPYSTVDALTVNWASRLLGFEISNMQARKKIEAKYSDQFVQDWLSGRMVSNVDIHLRAEACGWELDHTSTYMVGVVSFWEEHPNVKELQEMVRSLRWDAELQQGVRLMWIILEGELTFLLSQSGARWSKEQRNTFLQGINNVVKSVLHEKKATLCLSRVVEQATEVAGAYREAKRVMEIRKVHLTQSEIYHYSQLGVYLLLYRMQDTEEMEEFKQLYLYPLLVLERKQQGTLLTTLSTYFECNCNAKETAERLYVHYNTVNYRLERISHELGFKLDNPEIKLLLQLAIKVYHLHG</sequence>
<dbReference type="InterPro" id="IPR012914">
    <property type="entry name" value="PucR_dom"/>
</dbReference>
<feature type="domain" description="PucR C-terminal helix-turn-helix" evidence="3">
    <location>
        <begin position="478"/>
        <end position="536"/>
    </location>
</feature>
<evidence type="ECO:0000313" key="5">
    <source>
        <dbReference type="EMBL" id="URN95923.1"/>
    </source>
</evidence>
<dbReference type="InterPro" id="IPR042070">
    <property type="entry name" value="PucR_C-HTH_sf"/>
</dbReference>
<feature type="domain" description="Purine catabolism PurC-like" evidence="2">
    <location>
        <begin position="14"/>
        <end position="131"/>
    </location>
</feature>
<dbReference type="PANTHER" id="PTHR33744">
    <property type="entry name" value="CARBOHYDRATE DIACID REGULATOR"/>
    <property type="match status" value="1"/>
</dbReference>
<evidence type="ECO:0000259" key="2">
    <source>
        <dbReference type="Pfam" id="PF07905"/>
    </source>
</evidence>
<dbReference type="Pfam" id="PF17853">
    <property type="entry name" value="GGDEF_2"/>
    <property type="match status" value="1"/>
</dbReference>
<dbReference type="Pfam" id="PF13556">
    <property type="entry name" value="HTH_30"/>
    <property type="match status" value="1"/>
</dbReference>
<dbReference type="InterPro" id="IPR041522">
    <property type="entry name" value="CdaR_GGDEF"/>
</dbReference>
<dbReference type="PANTHER" id="PTHR33744:SF1">
    <property type="entry name" value="DNA-BINDING TRANSCRIPTIONAL ACTIVATOR ADER"/>
    <property type="match status" value="1"/>
</dbReference>
<dbReference type="Gene3D" id="1.10.10.2840">
    <property type="entry name" value="PucR C-terminal helix-turn-helix domain"/>
    <property type="match status" value="1"/>
</dbReference>
<dbReference type="AlphaFoldDB" id="A0A9J6ZI83"/>
<dbReference type="Proteomes" id="UP001056756">
    <property type="component" value="Chromosome"/>
</dbReference>
<reference evidence="5" key="1">
    <citation type="submission" date="2022-05" db="EMBL/GenBank/DDBJ databases">
        <title>Novel bacterial taxa in a minimal lignocellulolytic consortium and its capacity to transform plastics disclosed by genome-resolved metagenomics.</title>
        <authorList>
            <person name="Rodriguez C.A.D."/>
            <person name="Diaz-Garcia L."/>
            <person name="Herrera K."/>
            <person name="Tarazona N.A."/>
            <person name="Sproer C."/>
            <person name="Overmann J."/>
            <person name="Jimenez D.J."/>
        </authorList>
    </citation>
    <scope>NUCLEOTIDE SEQUENCE</scope>
    <source>
        <strain evidence="5">MAG5</strain>
    </source>
</reference>
<dbReference type="InterPro" id="IPR025736">
    <property type="entry name" value="PucR_C-HTH_dom"/>
</dbReference>
<dbReference type="InterPro" id="IPR051448">
    <property type="entry name" value="CdaR-like_regulators"/>
</dbReference>
<evidence type="ECO:0000259" key="4">
    <source>
        <dbReference type="Pfam" id="PF17853"/>
    </source>
</evidence>
<dbReference type="EMBL" id="CP097899">
    <property type="protein sequence ID" value="URN95923.1"/>
    <property type="molecule type" value="Genomic_DNA"/>
</dbReference>
<accession>A0A9J6ZI83</accession>
<organism evidence="5 6">
    <name type="scientific">Candidatus Pristimantibacillus lignocellulolyticus</name>
    <dbReference type="NCBI Taxonomy" id="2994561"/>
    <lineage>
        <taxon>Bacteria</taxon>
        <taxon>Bacillati</taxon>
        <taxon>Bacillota</taxon>
        <taxon>Bacilli</taxon>
        <taxon>Bacillales</taxon>
        <taxon>Paenibacillaceae</taxon>
        <taxon>Candidatus Pristimantibacillus</taxon>
    </lineage>
</organism>
<evidence type="ECO:0000259" key="3">
    <source>
        <dbReference type="Pfam" id="PF13556"/>
    </source>
</evidence>